<dbReference type="Proteomes" id="UP000241507">
    <property type="component" value="Chromosome"/>
</dbReference>
<dbReference type="RefSeq" id="WP_107012463.1">
    <property type="nucleotide sequence ID" value="NZ_CP028136.1"/>
</dbReference>
<dbReference type="AlphaFoldDB" id="A0A2R3Z5Y6"/>
<accession>A0A2R3Z5Y6</accession>
<dbReference type="KEGG" id="grs:C7S20_10700"/>
<proteinExistence type="predicted"/>
<dbReference type="EMBL" id="CP028136">
    <property type="protein sequence ID" value="AVR45686.1"/>
    <property type="molecule type" value="Genomic_DNA"/>
</dbReference>
<protein>
    <recommendedName>
        <fullName evidence="3">Four helix bundle protein</fullName>
    </recommendedName>
</protein>
<evidence type="ECO:0000313" key="1">
    <source>
        <dbReference type="EMBL" id="AVR45686.1"/>
    </source>
</evidence>
<organism evidence="1 2">
    <name type="scientific">Christiangramia fulva</name>
    <dbReference type="NCBI Taxonomy" id="2126553"/>
    <lineage>
        <taxon>Bacteria</taxon>
        <taxon>Pseudomonadati</taxon>
        <taxon>Bacteroidota</taxon>
        <taxon>Flavobacteriia</taxon>
        <taxon>Flavobacteriales</taxon>
        <taxon>Flavobacteriaceae</taxon>
        <taxon>Christiangramia</taxon>
    </lineage>
</organism>
<gene>
    <name evidence="1" type="ORF">C7S20_10700</name>
</gene>
<keyword evidence="2" id="KW-1185">Reference proteome</keyword>
<evidence type="ECO:0008006" key="3">
    <source>
        <dbReference type="Google" id="ProtNLM"/>
    </source>
</evidence>
<name>A0A2R3Z5Y6_9FLAO</name>
<evidence type="ECO:0000313" key="2">
    <source>
        <dbReference type="Proteomes" id="UP000241507"/>
    </source>
</evidence>
<dbReference type="OrthoDB" id="1441544at2"/>
<reference evidence="2" key="1">
    <citation type="submission" date="2018-03" db="EMBL/GenBank/DDBJ databases">
        <title>Gramella fulva sp. nov., isolated from a dry surface of tidal flat.</title>
        <authorList>
            <person name="Hwang S.H."/>
            <person name="Hwang W.M."/>
            <person name="Kang K."/>
            <person name="Ahn T.-Y."/>
        </authorList>
    </citation>
    <scope>NUCLEOTIDE SEQUENCE [LARGE SCALE GENOMIC DNA]</scope>
    <source>
        <strain evidence="2">SH35</strain>
    </source>
</reference>
<sequence>MNYFSGHGAGRRSAFYFKAQEIRQLSRRISEYLIPDLSGLSENGSENKYIYYTGDIIRHTESLLSNISKAEDESIEESKMKYVSSVNSLTDRLYKNCENLEKVNSNGRDFLRILRHELNKFRKLHRVWKLSL</sequence>